<dbReference type="EMBL" id="CAJJDN010000077">
    <property type="protein sequence ID" value="CAD8101988.1"/>
    <property type="molecule type" value="Genomic_DNA"/>
</dbReference>
<evidence type="ECO:0000313" key="2">
    <source>
        <dbReference type="Proteomes" id="UP000692954"/>
    </source>
</evidence>
<name>A0A8S1PI31_9CILI</name>
<gene>
    <name evidence="1" type="ORF">PSON_ATCC_30995.1.T0770028</name>
</gene>
<proteinExistence type="predicted"/>
<dbReference type="OrthoDB" id="306777at2759"/>
<comment type="caution">
    <text evidence="1">The sequence shown here is derived from an EMBL/GenBank/DDBJ whole genome shotgun (WGS) entry which is preliminary data.</text>
</comment>
<keyword evidence="2" id="KW-1185">Reference proteome</keyword>
<protein>
    <submittedName>
        <fullName evidence="1">Uncharacterized protein</fullName>
    </submittedName>
</protein>
<accession>A0A8S1PI31</accession>
<reference evidence="1" key="1">
    <citation type="submission" date="2021-01" db="EMBL/GenBank/DDBJ databases">
        <authorList>
            <consortium name="Genoscope - CEA"/>
            <person name="William W."/>
        </authorList>
    </citation>
    <scope>NUCLEOTIDE SEQUENCE</scope>
</reference>
<organism evidence="1 2">
    <name type="scientific">Paramecium sonneborni</name>
    <dbReference type="NCBI Taxonomy" id="65129"/>
    <lineage>
        <taxon>Eukaryota</taxon>
        <taxon>Sar</taxon>
        <taxon>Alveolata</taxon>
        <taxon>Ciliophora</taxon>
        <taxon>Intramacronucleata</taxon>
        <taxon>Oligohymenophorea</taxon>
        <taxon>Peniculida</taxon>
        <taxon>Parameciidae</taxon>
        <taxon>Paramecium</taxon>
    </lineage>
</organism>
<evidence type="ECO:0000313" key="1">
    <source>
        <dbReference type="EMBL" id="CAD8101988.1"/>
    </source>
</evidence>
<dbReference type="AlphaFoldDB" id="A0A8S1PI31"/>
<dbReference type="Proteomes" id="UP000692954">
    <property type="component" value="Unassembled WGS sequence"/>
</dbReference>
<sequence>MNKLKKYLECDDDQVLDIYDQLIDEILQNQNEQEQLILNLRDQMQLVEIKKKIRILQLINEIICCNDTQFKSLVQIHFLDLLKEYFEHQSKTLSSNYLCQEDEVEVIELYMFVNKILAYYDNTQTEKPRMSVIKAKTEEFKFQFESRASIILNGQEQKYEEKEIQTDEDQELLRWKNKWELQFHYNQRLQKINSQLRKELAEYQQKSQKLNPPIEKSHSSIYLQQKPQDLQISFGKQQAQSQQLMKFEDDEEDQIIISDLTEQNEQNSQIKQISSILKKTENDKKQKKRVQFVQRKLNIQCYNYYNVLNEFGQSELQFLKKCCFSKYGIIYDDRSIQILFQMSDAVEFEYSLTILNRTSEEIKLSLIYKQPVNTNLRIRDLLLSSKKSIKQIIYNDKDELLQLQIFYELKQQKFDKDVLIPNLLHKYLQFNKFSEATYLNHMDEIKNNDTHTLLISHSPNLNLDEEKVIKIFPNYIIYREKYISSMNYKNIQFFCKIKCEKNSVEVKLLIDSNNEQFGTKLLQQIIFLLIIQNKSK</sequence>